<dbReference type="Gene3D" id="3.40.30.10">
    <property type="entry name" value="Glutaredoxin"/>
    <property type="match status" value="1"/>
</dbReference>
<proteinExistence type="predicted"/>
<dbReference type="PROSITE" id="PS50404">
    <property type="entry name" value="GST_NTER"/>
    <property type="match status" value="1"/>
</dbReference>
<dbReference type="AlphaFoldDB" id="A0A5E7E4J8"/>
<evidence type="ECO:0000313" key="3">
    <source>
        <dbReference type="EMBL" id="VVO21372.1"/>
    </source>
</evidence>
<organism evidence="3 4">
    <name type="scientific">Pseudomonas fluorescens</name>
    <dbReference type="NCBI Taxonomy" id="294"/>
    <lineage>
        <taxon>Bacteria</taxon>
        <taxon>Pseudomonadati</taxon>
        <taxon>Pseudomonadota</taxon>
        <taxon>Gammaproteobacteria</taxon>
        <taxon>Pseudomonadales</taxon>
        <taxon>Pseudomonadaceae</taxon>
        <taxon>Pseudomonas</taxon>
    </lineage>
</organism>
<evidence type="ECO:0000313" key="4">
    <source>
        <dbReference type="Proteomes" id="UP000337909"/>
    </source>
</evidence>
<dbReference type="SUPFAM" id="SSF52833">
    <property type="entry name" value="Thioredoxin-like"/>
    <property type="match status" value="1"/>
</dbReference>
<dbReference type="Pfam" id="PF13409">
    <property type="entry name" value="GST_N_2"/>
    <property type="match status" value="1"/>
</dbReference>
<name>A0A5E7E4J8_PSEFL</name>
<accession>A0A5E7E4J8</accession>
<dbReference type="Gene3D" id="1.20.1050.10">
    <property type="match status" value="1"/>
</dbReference>
<dbReference type="InterPro" id="IPR036282">
    <property type="entry name" value="Glutathione-S-Trfase_C_sf"/>
</dbReference>
<dbReference type="Proteomes" id="UP000337909">
    <property type="component" value="Unassembled WGS sequence"/>
</dbReference>
<dbReference type="InterPro" id="IPR010987">
    <property type="entry name" value="Glutathione-S-Trfase_C-like"/>
</dbReference>
<protein>
    <recommendedName>
        <fullName evidence="5">Glutathione S-transferase</fullName>
    </recommendedName>
</protein>
<evidence type="ECO:0008006" key="5">
    <source>
        <dbReference type="Google" id="ProtNLM"/>
    </source>
</evidence>
<dbReference type="CDD" id="cd03051">
    <property type="entry name" value="GST_N_GTT2_like"/>
    <property type="match status" value="1"/>
</dbReference>
<dbReference type="InterPro" id="IPR004045">
    <property type="entry name" value="Glutathione_S-Trfase_N"/>
</dbReference>
<dbReference type="EMBL" id="CABVHQ010000049">
    <property type="protein sequence ID" value="VVO21372.1"/>
    <property type="molecule type" value="Genomic_DNA"/>
</dbReference>
<dbReference type="InterPro" id="IPR036249">
    <property type="entry name" value="Thioredoxin-like_sf"/>
</dbReference>
<dbReference type="SFLD" id="SFLDG00358">
    <property type="entry name" value="Main_(cytGST)"/>
    <property type="match status" value="1"/>
</dbReference>
<dbReference type="InterPro" id="IPR040079">
    <property type="entry name" value="Glutathione_S-Trfase"/>
</dbReference>
<dbReference type="PROSITE" id="PS50405">
    <property type="entry name" value="GST_CTER"/>
    <property type="match status" value="1"/>
</dbReference>
<reference evidence="3 4" key="1">
    <citation type="submission" date="2019-09" db="EMBL/GenBank/DDBJ databases">
        <authorList>
            <person name="Chandra G."/>
            <person name="Truman W A."/>
        </authorList>
    </citation>
    <scope>NUCLEOTIDE SEQUENCE [LARGE SCALE GENOMIC DNA]</scope>
    <source>
        <strain evidence="3">PS691</strain>
    </source>
</reference>
<dbReference type="Pfam" id="PF13410">
    <property type="entry name" value="GST_C_2"/>
    <property type="match status" value="1"/>
</dbReference>
<dbReference type="InterPro" id="IPR050983">
    <property type="entry name" value="GST_Omega/HSP26"/>
</dbReference>
<dbReference type="OrthoDB" id="9810080at2"/>
<dbReference type="SFLD" id="SFLDS00019">
    <property type="entry name" value="Glutathione_Transferase_(cytos"/>
    <property type="match status" value="1"/>
</dbReference>
<evidence type="ECO:0000259" key="1">
    <source>
        <dbReference type="PROSITE" id="PS50404"/>
    </source>
</evidence>
<dbReference type="SUPFAM" id="SSF47616">
    <property type="entry name" value="GST C-terminal domain-like"/>
    <property type="match status" value="1"/>
</dbReference>
<feature type="domain" description="GST N-terminal" evidence="1">
    <location>
        <begin position="1"/>
        <end position="80"/>
    </location>
</feature>
<dbReference type="RefSeq" id="WP_150644067.1">
    <property type="nucleotide sequence ID" value="NZ_CABVHQ010000049.1"/>
</dbReference>
<sequence>MKLYSSIGPNPRLVRMFAAEKGLQLPLVNIDIIAGDNRQEAFLALNPTGTTPALEIDAGHVLSETTAICEYLEECFPQPALIGTTFELRAQTRMWWRRVDQAVVQPMTAGFRGAEGLALFGQRVRCYPASAEEFKLATQEGLSWLDAQLGAQAFICGERLTVVDLLLFCFLEFGAQVGQSLDAGRCANLARWQAAMESRVSAKS</sequence>
<dbReference type="InterPro" id="IPR034345">
    <property type="entry name" value="Gtt2-like_N"/>
</dbReference>
<dbReference type="GO" id="GO:0005737">
    <property type="term" value="C:cytoplasm"/>
    <property type="evidence" value="ECO:0007669"/>
    <property type="project" value="TreeGrafter"/>
</dbReference>
<dbReference type="PANTHER" id="PTHR43968:SF6">
    <property type="entry name" value="GLUTATHIONE S-TRANSFERASE OMEGA"/>
    <property type="match status" value="1"/>
</dbReference>
<evidence type="ECO:0000259" key="2">
    <source>
        <dbReference type="PROSITE" id="PS50405"/>
    </source>
</evidence>
<feature type="domain" description="GST C-terminal" evidence="2">
    <location>
        <begin position="85"/>
        <end position="204"/>
    </location>
</feature>
<dbReference type="PANTHER" id="PTHR43968">
    <property type="match status" value="1"/>
</dbReference>
<gene>
    <name evidence="3" type="ORF">PS691_04215</name>
</gene>